<evidence type="ECO:0000313" key="12">
    <source>
        <dbReference type="Proteomes" id="UP000070560"/>
    </source>
</evidence>
<dbReference type="CDD" id="cd16325">
    <property type="entry name" value="LolA"/>
    <property type="match status" value="1"/>
</dbReference>
<keyword evidence="9" id="KW-0143">Chaperone</keyword>
<dbReference type="Pfam" id="PF03548">
    <property type="entry name" value="LolA"/>
    <property type="match status" value="1"/>
</dbReference>
<dbReference type="PANTHER" id="PTHR35869:SF1">
    <property type="entry name" value="OUTER-MEMBRANE LIPOPROTEIN CARRIER PROTEIN"/>
    <property type="match status" value="1"/>
</dbReference>
<dbReference type="EMBL" id="CP013015">
    <property type="protein sequence ID" value="AMM40958.1"/>
    <property type="molecule type" value="Genomic_DNA"/>
</dbReference>
<keyword evidence="5" id="KW-0813">Transport</keyword>
<keyword evidence="7" id="KW-0574">Periplasm</keyword>
<dbReference type="GO" id="GO:0042597">
    <property type="term" value="C:periplasmic space"/>
    <property type="evidence" value="ECO:0007669"/>
    <property type="project" value="UniProtKB-SubCell"/>
</dbReference>
<evidence type="ECO:0000256" key="8">
    <source>
        <dbReference type="ARBA" id="ARBA00022927"/>
    </source>
</evidence>
<keyword evidence="6 10" id="KW-0732">Signal</keyword>
<dbReference type="InterPro" id="IPR029046">
    <property type="entry name" value="LolA/LolB/LppX"/>
</dbReference>
<reference evidence="11 12" key="1">
    <citation type="submission" date="2015-10" db="EMBL/GenBank/DDBJ databases">
        <title>Candidatus Desulfofervidus auxilii, a hydrogenotrophic sulfate-reducing bacterium involved in the thermophilic anaerobic oxidation of methane.</title>
        <authorList>
            <person name="Krukenberg V."/>
            <person name="Richter M."/>
            <person name="Wegener G."/>
        </authorList>
    </citation>
    <scope>NUCLEOTIDE SEQUENCE [LARGE SCALE GENOMIC DNA]</scope>
    <source>
        <strain evidence="11 12">HS1</strain>
    </source>
</reference>
<feature type="chain" id="PRO_5030616043" description="Outer-membrane lipoprotein carrier protein" evidence="10">
    <location>
        <begin position="24"/>
        <end position="217"/>
    </location>
</feature>
<dbReference type="RefSeq" id="WP_066062216.1">
    <property type="nucleotide sequence ID" value="NZ_CP013015.1"/>
</dbReference>
<evidence type="ECO:0000256" key="10">
    <source>
        <dbReference type="SAM" id="SignalP"/>
    </source>
</evidence>
<gene>
    <name evidence="11" type="ORF">HS1_001154</name>
</gene>
<evidence type="ECO:0000256" key="3">
    <source>
        <dbReference type="ARBA" id="ARBA00011245"/>
    </source>
</evidence>
<organism evidence="11 12">
    <name type="scientific">Desulfofervidus auxilii</name>
    <dbReference type="NCBI Taxonomy" id="1621989"/>
    <lineage>
        <taxon>Bacteria</taxon>
        <taxon>Pseudomonadati</taxon>
        <taxon>Thermodesulfobacteriota</taxon>
        <taxon>Candidatus Desulfofervidia</taxon>
        <taxon>Candidatus Desulfofervidales</taxon>
        <taxon>Candidatus Desulfofervidaceae</taxon>
        <taxon>Candidatus Desulfofervidus</taxon>
    </lineage>
</organism>
<evidence type="ECO:0000256" key="1">
    <source>
        <dbReference type="ARBA" id="ARBA00004418"/>
    </source>
</evidence>
<sequence length="217" mass="25689">MNFFLKNLFFCLIFSCWLSPVWALNTSELIDKLERQCASLNTIQMDFIQKTKVITARPPREKKFQGVMYLKRPGKMRWDYKPPKDYHIISDGEKIWFYDEKTKQVMVGKLEAYLDKHLISSLFLNIKNVKNFFYINGEEEKDCFKLTLTPHEPRPQLGKIFVWVEKKELQIVKIQLTDLYGNVNVLNFTKITLNPALKDSLFNFQPPPGVEKIRLPY</sequence>
<dbReference type="KEGG" id="daw:HS1_001154"/>
<proteinExistence type="inferred from homology"/>
<dbReference type="InterPro" id="IPR004564">
    <property type="entry name" value="OM_lipoprot_carrier_LolA-like"/>
</dbReference>
<protein>
    <recommendedName>
        <fullName evidence="4">Outer-membrane lipoprotein carrier protein</fullName>
    </recommendedName>
</protein>
<evidence type="ECO:0000313" key="11">
    <source>
        <dbReference type="EMBL" id="AMM40958.1"/>
    </source>
</evidence>
<dbReference type="AlphaFoldDB" id="A0A7U4QKD0"/>
<evidence type="ECO:0000256" key="6">
    <source>
        <dbReference type="ARBA" id="ARBA00022729"/>
    </source>
</evidence>
<evidence type="ECO:0000256" key="4">
    <source>
        <dbReference type="ARBA" id="ARBA00014035"/>
    </source>
</evidence>
<comment type="subunit">
    <text evidence="3">Monomer.</text>
</comment>
<comment type="subcellular location">
    <subcellularLocation>
        <location evidence="1">Periplasm</location>
    </subcellularLocation>
</comment>
<dbReference type="OrthoDB" id="9785727at2"/>
<keyword evidence="12" id="KW-1185">Reference proteome</keyword>
<dbReference type="InterPro" id="IPR018323">
    <property type="entry name" value="OM_lipoprot_carrier_LolA_Pbac"/>
</dbReference>
<evidence type="ECO:0000256" key="7">
    <source>
        <dbReference type="ARBA" id="ARBA00022764"/>
    </source>
</evidence>
<name>A0A7U4QKD0_DESA2</name>
<dbReference type="GO" id="GO:0042953">
    <property type="term" value="P:lipoprotein transport"/>
    <property type="evidence" value="ECO:0007669"/>
    <property type="project" value="InterPro"/>
</dbReference>
<dbReference type="NCBIfam" id="TIGR00547">
    <property type="entry name" value="lolA"/>
    <property type="match status" value="1"/>
</dbReference>
<feature type="signal peptide" evidence="10">
    <location>
        <begin position="1"/>
        <end position="23"/>
    </location>
</feature>
<dbReference type="SUPFAM" id="SSF89392">
    <property type="entry name" value="Prokaryotic lipoproteins and lipoprotein localization factors"/>
    <property type="match status" value="1"/>
</dbReference>
<accession>A0A7U4QKD0</accession>
<evidence type="ECO:0000256" key="5">
    <source>
        <dbReference type="ARBA" id="ARBA00022448"/>
    </source>
</evidence>
<evidence type="ECO:0000256" key="9">
    <source>
        <dbReference type="ARBA" id="ARBA00023186"/>
    </source>
</evidence>
<evidence type="ECO:0000256" key="2">
    <source>
        <dbReference type="ARBA" id="ARBA00007615"/>
    </source>
</evidence>
<comment type="similarity">
    <text evidence="2">Belongs to the LolA family.</text>
</comment>
<dbReference type="Proteomes" id="UP000070560">
    <property type="component" value="Chromosome"/>
</dbReference>
<dbReference type="PANTHER" id="PTHR35869">
    <property type="entry name" value="OUTER-MEMBRANE LIPOPROTEIN CARRIER PROTEIN"/>
    <property type="match status" value="1"/>
</dbReference>
<keyword evidence="8" id="KW-0653">Protein transport</keyword>
<dbReference type="Gene3D" id="2.50.20.10">
    <property type="entry name" value="Lipoprotein localisation LolA/LolB/LppX"/>
    <property type="match status" value="1"/>
</dbReference>